<gene>
    <name evidence="7" type="ORF">MACH21_06750</name>
</gene>
<dbReference type="GO" id="GO:0009229">
    <property type="term" value="P:thiamine diphosphate biosynthetic process"/>
    <property type="evidence" value="ECO:0007669"/>
    <property type="project" value="InterPro"/>
</dbReference>
<dbReference type="InterPro" id="IPR036371">
    <property type="entry name" value="TPK_B1-bd_sf"/>
</dbReference>
<evidence type="ECO:0000256" key="3">
    <source>
        <dbReference type="ARBA" id="ARBA00022777"/>
    </source>
</evidence>
<reference evidence="7 8" key="1">
    <citation type="submission" date="2023-01" db="EMBL/GenBank/DDBJ databases">
        <title>Complete genome sequence of Roseicyclus marinus strain Dej080120_10.</title>
        <authorList>
            <person name="Ueki S."/>
            <person name="Maruyama F."/>
        </authorList>
    </citation>
    <scope>NUCLEOTIDE SEQUENCE [LARGE SCALE GENOMIC DNA]</scope>
    <source>
        <strain evidence="7 8">Dej080120_10</strain>
    </source>
</reference>
<dbReference type="GO" id="GO:0016301">
    <property type="term" value="F:kinase activity"/>
    <property type="evidence" value="ECO:0007669"/>
    <property type="project" value="UniProtKB-KW"/>
</dbReference>
<keyword evidence="8" id="KW-1185">Reference proteome</keyword>
<keyword evidence="4" id="KW-0067">ATP-binding</keyword>
<dbReference type="SUPFAM" id="SSF63999">
    <property type="entry name" value="Thiamin pyrophosphokinase, catalytic domain"/>
    <property type="match status" value="1"/>
</dbReference>
<keyword evidence="2" id="KW-0547">Nucleotide-binding</keyword>
<dbReference type="CDD" id="cd07995">
    <property type="entry name" value="TPK"/>
    <property type="match status" value="1"/>
</dbReference>
<dbReference type="InterPro" id="IPR036759">
    <property type="entry name" value="TPK_catalytic_sf"/>
</dbReference>
<evidence type="ECO:0000259" key="6">
    <source>
        <dbReference type="SMART" id="SM00983"/>
    </source>
</evidence>
<dbReference type="Pfam" id="PF04265">
    <property type="entry name" value="TPK_B1_binding"/>
    <property type="match status" value="1"/>
</dbReference>
<dbReference type="Gene3D" id="3.40.50.10240">
    <property type="entry name" value="Thiamin pyrophosphokinase, catalytic domain"/>
    <property type="match status" value="1"/>
</dbReference>
<sequence length="239" mass="24632">MGDNVPLDAPLFSCSEGVTLVGGGPLAPDDLSQALALAPRLVAADGGAVAALDAGIVPEAVYGDMDSLGAAARARVPADRIHAIREQDSTDFDKALRHIRAPAVLAVGFTGARVDHELSVYHGLVARAETRCIVVGASDVVMHAPPRIALDLPQGTRLSLFPMSGVTGLSEGLEWPLAGHAFHPATRIGTSNRTTGGTVTITMDAPGMLLILPRAHLPAVLTAYGAASLWSRASGTAWI</sequence>
<proteinExistence type="predicted"/>
<evidence type="ECO:0000313" key="8">
    <source>
        <dbReference type="Proteomes" id="UP001337723"/>
    </source>
</evidence>
<evidence type="ECO:0000313" key="7">
    <source>
        <dbReference type="EMBL" id="BDW84498.1"/>
    </source>
</evidence>
<evidence type="ECO:0000256" key="1">
    <source>
        <dbReference type="ARBA" id="ARBA00022679"/>
    </source>
</evidence>
<evidence type="ECO:0000256" key="5">
    <source>
        <dbReference type="NCBIfam" id="TIGR01378"/>
    </source>
</evidence>
<accession>A0AA48H7T6</accession>
<dbReference type="InterPro" id="IPR053149">
    <property type="entry name" value="TPK"/>
</dbReference>
<dbReference type="InterPro" id="IPR006282">
    <property type="entry name" value="Thi_PPkinase"/>
</dbReference>
<dbReference type="GO" id="GO:0030975">
    <property type="term" value="F:thiamine binding"/>
    <property type="evidence" value="ECO:0007669"/>
    <property type="project" value="InterPro"/>
</dbReference>
<dbReference type="SMART" id="SM00983">
    <property type="entry name" value="TPK_B1_binding"/>
    <property type="match status" value="1"/>
</dbReference>
<keyword evidence="1" id="KW-0808">Transferase</keyword>
<feature type="domain" description="Thiamin pyrophosphokinase thiamin-binding" evidence="6">
    <location>
        <begin position="136"/>
        <end position="210"/>
    </location>
</feature>
<dbReference type="SUPFAM" id="SSF63862">
    <property type="entry name" value="Thiamin pyrophosphokinase, substrate-binding domain"/>
    <property type="match status" value="1"/>
</dbReference>
<dbReference type="NCBIfam" id="TIGR01378">
    <property type="entry name" value="thi_PPkinase"/>
    <property type="match status" value="1"/>
</dbReference>
<dbReference type="KEGG" id="rmai:MACH21_06750"/>
<dbReference type="PANTHER" id="PTHR41299">
    <property type="entry name" value="THIAMINE PYROPHOSPHOKINASE"/>
    <property type="match status" value="1"/>
</dbReference>
<dbReference type="PANTHER" id="PTHR41299:SF1">
    <property type="entry name" value="THIAMINE PYROPHOSPHOKINASE"/>
    <property type="match status" value="1"/>
</dbReference>
<dbReference type="GO" id="GO:0006772">
    <property type="term" value="P:thiamine metabolic process"/>
    <property type="evidence" value="ECO:0007669"/>
    <property type="project" value="UniProtKB-UniRule"/>
</dbReference>
<dbReference type="AlphaFoldDB" id="A0AA48H7T6"/>
<dbReference type="EMBL" id="AP027266">
    <property type="protein sequence ID" value="BDW84498.1"/>
    <property type="molecule type" value="Genomic_DNA"/>
</dbReference>
<dbReference type="InterPro" id="IPR007373">
    <property type="entry name" value="Thiamin_PyroPKinase_B1-bd"/>
</dbReference>
<dbReference type="Proteomes" id="UP001337723">
    <property type="component" value="Chromosome"/>
</dbReference>
<protein>
    <recommendedName>
        <fullName evidence="5">Thiamine diphosphokinase</fullName>
        <ecNumber evidence="5">2.7.6.2</ecNumber>
    </recommendedName>
</protein>
<evidence type="ECO:0000256" key="4">
    <source>
        <dbReference type="ARBA" id="ARBA00022840"/>
    </source>
</evidence>
<dbReference type="GO" id="GO:0005524">
    <property type="term" value="F:ATP binding"/>
    <property type="evidence" value="ECO:0007669"/>
    <property type="project" value="UniProtKB-KW"/>
</dbReference>
<dbReference type="GO" id="GO:0004788">
    <property type="term" value="F:thiamine diphosphokinase activity"/>
    <property type="evidence" value="ECO:0007669"/>
    <property type="project" value="UniProtKB-UniRule"/>
</dbReference>
<name>A0AA48H7T6_9RHOB</name>
<evidence type="ECO:0000256" key="2">
    <source>
        <dbReference type="ARBA" id="ARBA00022741"/>
    </source>
</evidence>
<dbReference type="InterPro" id="IPR007371">
    <property type="entry name" value="TPK_catalytic"/>
</dbReference>
<organism evidence="7 8">
    <name type="scientific">Roseicyclus marinus</name>
    <dbReference type="NCBI Taxonomy" id="2161673"/>
    <lineage>
        <taxon>Bacteria</taxon>
        <taxon>Pseudomonadati</taxon>
        <taxon>Pseudomonadota</taxon>
        <taxon>Alphaproteobacteria</taxon>
        <taxon>Rhodobacterales</taxon>
        <taxon>Roseobacteraceae</taxon>
        <taxon>Roseicyclus</taxon>
    </lineage>
</organism>
<dbReference type="Pfam" id="PF04263">
    <property type="entry name" value="TPK_catalytic"/>
    <property type="match status" value="1"/>
</dbReference>
<dbReference type="EC" id="2.7.6.2" evidence="5"/>
<keyword evidence="3" id="KW-0418">Kinase</keyword>